<accession>A0ABP7XHL3</accession>
<evidence type="ECO:0000313" key="3">
    <source>
        <dbReference type="Proteomes" id="UP001501495"/>
    </source>
</evidence>
<protein>
    <recommendedName>
        <fullName evidence="4">DUF2834 domain-containing protein</fullName>
    </recommendedName>
</protein>
<comment type="caution">
    <text evidence="2">The sequence shown here is derived from an EMBL/GenBank/DDBJ whole genome shotgun (WGS) entry which is preliminary data.</text>
</comment>
<reference evidence="3" key="1">
    <citation type="journal article" date="2019" name="Int. J. Syst. Evol. Microbiol.">
        <title>The Global Catalogue of Microorganisms (GCM) 10K type strain sequencing project: providing services to taxonomists for standard genome sequencing and annotation.</title>
        <authorList>
            <consortium name="The Broad Institute Genomics Platform"/>
            <consortium name="The Broad Institute Genome Sequencing Center for Infectious Disease"/>
            <person name="Wu L."/>
            <person name="Ma J."/>
        </authorList>
    </citation>
    <scope>NUCLEOTIDE SEQUENCE [LARGE SCALE GENOMIC DNA]</scope>
    <source>
        <strain evidence="3">JCM 16703</strain>
    </source>
</reference>
<dbReference type="RefSeq" id="WP_344732892.1">
    <property type="nucleotide sequence ID" value="NZ_BAAAZH010000012.1"/>
</dbReference>
<keyword evidence="1" id="KW-0812">Transmembrane</keyword>
<dbReference type="EMBL" id="BAAAZH010000012">
    <property type="protein sequence ID" value="GAA4116918.1"/>
    <property type="molecule type" value="Genomic_DNA"/>
</dbReference>
<evidence type="ECO:0000313" key="2">
    <source>
        <dbReference type="EMBL" id="GAA4116918.1"/>
    </source>
</evidence>
<evidence type="ECO:0008006" key="4">
    <source>
        <dbReference type="Google" id="ProtNLM"/>
    </source>
</evidence>
<keyword evidence="1" id="KW-0472">Membrane</keyword>
<keyword evidence="3" id="KW-1185">Reference proteome</keyword>
<feature type="transmembrane region" description="Helical" evidence="1">
    <location>
        <begin position="99"/>
        <end position="121"/>
    </location>
</feature>
<feature type="transmembrane region" description="Helical" evidence="1">
    <location>
        <begin position="68"/>
        <end position="87"/>
    </location>
</feature>
<organism evidence="2 3">
    <name type="scientific">Nocardioides fonticola</name>
    <dbReference type="NCBI Taxonomy" id="450363"/>
    <lineage>
        <taxon>Bacteria</taxon>
        <taxon>Bacillati</taxon>
        <taxon>Actinomycetota</taxon>
        <taxon>Actinomycetes</taxon>
        <taxon>Propionibacteriales</taxon>
        <taxon>Nocardioidaceae</taxon>
        <taxon>Nocardioides</taxon>
    </lineage>
</organism>
<dbReference type="Proteomes" id="UP001501495">
    <property type="component" value="Unassembled WGS sequence"/>
</dbReference>
<feature type="transmembrane region" description="Helical" evidence="1">
    <location>
        <begin position="6"/>
        <end position="26"/>
    </location>
</feature>
<proteinExistence type="predicted"/>
<keyword evidence="1" id="KW-1133">Transmembrane helix</keyword>
<evidence type="ECO:0000256" key="1">
    <source>
        <dbReference type="SAM" id="Phobius"/>
    </source>
</evidence>
<feature type="transmembrane region" description="Helical" evidence="1">
    <location>
        <begin position="33"/>
        <end position="53"/>
    </location>
</feature>
<name>A0ABP7XHL3_9ACTN</name>
<gene>
    <name evidence="2" type="ORF">GCM10022215_17000</name>
</gene>
<sequence>MSGYEVAAAAGAIAFVAAGLAIAVAARTPGPAWAAPALLSAGFLCWSIGTVAAEGPTGFWTLHTADSWGVQVWWDLLLAAGTAWFLLQPRMRELGLPRVPWFLAIAASGSIALLALVAIVLRRSATDRVEQAATGA</sequence>